<reference evidence="1" key="1">
    <citation type="submission" date="2021-05" db="EMBL/GenBank/DDBJ databases">
        <authorList>
            <person name="Tigano A."/>
        </authorList>
    </citation>
    <scope>NUCLEOTIDE SEQUENCE</scope>
</reference>
<evidence type="ECO:0000313" key="2">
    <source>
        <dbReference type="Proteomes" id="UP000677803"/>
    </source>
</evidence>
<accession>A0A8S4ALE5</accession>
<comment type="caution">
    <text evidence="1">The sequence shown here is derived from an EMBL/GenBank/DDBJ whole genome shotgun (WGS) entry which is preliminary data.</text>
</comment>
<proteinExistence type="predicted"/>
<sequence length="74" mass="8406">MATALCGRTRFQDMTLFWISCFLEPDGNRRQSPLWCTALSVAHSDDWARFARTLVEIRANRADGEEEGPMELAS</sequence>
<dbReference type="EMBL" id="CAJRST010005557">
    <property type="protein sequence ID" value="CAG5891020.1"/>
    <property type="molecule type" value="Genomic_DNA"/>
</dbReference>
<gene>
    <name evidence="1" type="ORF">MMEN_LOCUS6321</name>
</gene>
<keyword evidence="2" id="KW-1185">Reference proteome</keyword>
<organism evidence="1 2">
    <name type="scientific">Menidia menidia</name>
    <name type="common">Atlantic silverside</name>
    <dbReference type="NCBI Taxonomy" id="238744"/>
    <lineage>
        <taxon>Eukaryota</taxon>
        <taxon>Metazoa</taxon>
        <taxon>Chordata</taxon>
        <taxon>Craniata</taxon>
        <taxon>Vertebrata</taxon>
        <taxon>Euteleostomi</taxon>
        <taxon>Actinopterygii</taxon>
        <taxon>Neopterygii</taxon>
        <taxon>Teleostei</taxon>
        <taxon>Neoteleostei</taxon>
        <taxon>Acanthomorphata</taxon>
        <taxon>Ovalentaria</taxon>
        <taxon>Atherinomorphae</taxon>
        <taxon>Atheriniformes</taxon>
        <taxon>Atherinopsidae</taxon>
        <taxon>Menidiinae</taxon>
        <taxon>Menidia</taxon>
    </lineage>
</organism>
<evidence type="ECO:0000313" key="1">
    <source>
        <dbReference type="EMBL" id="CAG5891020.1"/>
    </source>
</evidence>
<dbReference type="OrthoDB" id="4189at2759"/>
<dbReference type="AlphaFoldDB" id="A0A8S4ALE5"/>
<dbReference type="Proteomes" id="UP000677803">
    <property type="component" value="Unassembled WGS sequence"/>
</dbReference>
<protein>
    <submittedName>
        <fullName evidence="1">(Atlantic silverside) hypothetical protein</fullName>
    </submittedName>
</protein>
<name>A0A8S4ALE5_9TELE</name>